<reference evidence="1" key="1">
    <citation type="journal article" date="2009" name="Toxicon">
        <title>Cloning and characterization of cDNA sequences encoding for new venom peptides of the Brazilian scorpion Opisthacanthus cayaporum.</title>
        <authorList>
            <person name="Silva E.C."/>
            <person name="Camargos T.S."/>
            <person name="Maranhao A.Q."/>
            <person name="Silva-Pereira I."/>
            <person name="Silva L.P."/>
            <person name="Possani L.D."/>
            <person name="Schwartz E.F."/>
        </authorList>
    </citation>
    <scope>NUCLEOTIDE SEQUENCE</scope>
    <source>
        <tissue evidence="1">Venom gland</tissue>
    </source>
</reference>
<protein>
    <submittedName>
        <fullName evidence="1">Uncharacterized protein</fullName>
    </submittedName>
</protein>
<feature type="non-terminal residue" evidence="1">
    <location>
        <position position="110"/>
    </location>
</feature>
<dbReference type="AlphaFoldDB" id="C5J8E0"/>
<dbReference type="EMBL" id="FM998803">
    <property type="protein sequence ID" value="CAX51445.1"/>
    <property type="molecule type" value="mRNA"/>
</dbReference>
<accession>C5J8E0</accession>
<sequence length="110" mass="12760">MPVYVMVPKTYSEQVIMNPGGPINETTVSSKCVYSGSQNYKTSVEYTPRIEPVHYVNTVVADGDEVTYTDYVYFITRMKPRSFSESVYSHPIRWETKYRTTFTHCDNYVS</sequence>
<evidence type="ECO:0000313" key="1">
    <source>
        <dbReference type="EMBL" id="CAX51445.1"/>
    </source>
</evidence>
<name>C5J8E0_OPICY</name>
<organism evidence="1">
    <name type="scientific">Opisthacanthus cayaporum</name>
    <name type="common">South American scorpion</name>
    <dbReference type="NCBI Taxonomy" id="573324"/>
    <lineage>
        <taxon>Eukaryota</taxon>
        <taxon>Metazoa</taxon>
        <taxon>Ecdysozoa</taxon>
        <taxon>Arthropoda</taxon>
        <taxon>Chelicerata</taxon>
        <taxon>Arachnida</taxon>
        <taxon>Scorpiones</taxon>
        <taxon>Iurida</taxon>
        <taxon>Scorpionoidea</taxon>
        <taxon>Hemiscorpiidae</taxon>
        <taxon>Opisthacanthus</taxon>
    </lineage>
</organism>
<proteinExistence type="evidence at transcript level"/>